<evidence type="ECO:0000259" key="2">
    <source>
        <dbReference type="PROSITE" id="PS50994"/>
    </source>
</evidence>
<dbReference type="InterPro" id="IPR001584">
    <property type="entry name" value="Integrase_cat-core"/>
</dbReference>
<dbReference type="SUPFAM" id="SSF53098">
    <property type="entry name" value="Ribonuclease H-like"/>
    <property type="match status" value="1"/>
</dbReference>
<dbReference type="PANTHER" id="PTHR38681:SF1">
    <property type="entry name" value="RETROVIRUS-RELATED POL POLYPROTEIN FROM TRANSPOSON 412-LIKE PROTEIN"/>
    <property type="match status" value="1"/>
</dbReference>
<evidence type="ECO:0000313" key="4">
    <source>
        <dbReference type="Proteomes" id="UP000235965"/>
    </source>
</evidence>
<feature type="transmembrane region" description="Helical" evidence="1">
    <location>
        <begin position="12"/>
        <end position="33"/>
    </location>
</feature>
<dbReference type="OrthoDB" id="422540at2759"/>
<dbReference type="GO" id="GO:0015074">
    <property type="term" value="P:DNA integration"/>
    <property type="evidence" value="ECO:0007669"/>
    <property type="project" value="InterPro"/>
</dbReference>
<dbReference type="InterPro" id="IPR012337">
    <property type="entry name" value="RNaseH-like_sf"/>
</dbReference>
<keyword evidence="1" id="KW-0472">Membrane</keyword>
<dbReference type="PANTHER" id="PTHR38681">
    <property type="entry name" value="RETROVIRUS-RELATED POL POLYPROTEIN FROM TRANSPOSON 412-LIKE PROTEIN-RELATED"/>
    <property type="match status" value="1"/>
</dbReference>
<feature type="domain" description="Integrase catalytic" evidence="2">
    <location>
        <begin position="136"/>
        <end position="256"/>
    </location>
</feature>
<dbReference type="InParanoid" id="A0A2J7QL42"/>
<evidence type="ECO:0000256" key="1">
    <source>
        <dbReference type="SAM" id="Phobius"/>
    </source>
</evidence>
<sequence length="256" mass="29143">MWGFSATCAQVMLYVWRLSTACVRAILYIWGLLRYLCASDPVRVGTTPTPVRVILYVWRLSATSVRVTLYVWGLFATCVRVMLYVWGLSATCARVMLYMWDFSATCLRVILYVWGLLRSLCAGYPVILYVWGLLRYLCAIDRFTRWPEAIPIPDITADTVARALLTGWISRFGCPQTITTDQGRQFESQLFRSLAKLCGIQLLRKTDHHPAANGLVERFHQTLKAAIMCHEDQHWAEALPLVHLGISMAFKEGLQA</sequence>
<keyword evidence="4" id="KW-1185">Reference proteome</keyword>
<proteinExistence type="predicted"/>
<keyword evidence="1" id="KW-0812">Transmembrane</keyword>
<organism evidence="3 4">
    <name type="scientific">Cryptotermes secundus</name>
    <dbReference type="NCBI Taxonomy" id="105785"/>
    <lineage>
        <taxon>Eukaryota</taxon>
        <taxon>Metazoa</taxon>
        <taxon>Ecdysozoa</taxon>
        <taxon>Arthropoda</taxon>
        <taxon>Hexapoda</taxon>
        <taxon>Insecta</taxon>
        <taxon>Pterygota</taxon>
        <taxon>Neoptera</taxon>
        <taxon>Polyneoptera</taxon>
        <taxon>Dictyoptera</taxon>
        <taxon>Blattodea</taxon>
        <taxon>Blattoidea</taxon>
        <taxon>Termitoidae</taxon>
        <taxon>Kalotermitidae</taxon>
        <taxon>Cryptotermitinae</taxon>
        <taxon>Cryptotermes</taxon>
    </lineage>
</organism>
<protein>
    <recommendedName>
        <fullName evidence="2">Integrase catalytic domain-containing protein</fullName>
    </recommendedName>
</protein>
<accession>A0A2J7QL42</accession>
<gene>
    <name evidence="3" type="ORF">B7P43_G08660</name>
</gene>
<dbReference type="STRING" id="105785.A0A2J7QL42"/>
<dbReference type="EMBL" id="NEVH01013252">
    <property type="protein sequence ID" value="PNF29309.1"/>
    <property type="molecule type" value="Genomic_DNA"/>
</dbReference>
<name>A0A2J7QL42_9NEOP</name>
<dbReference type="InterPro" id="IPR036397">
    <property type="entry name" value="RNaseH_sf"/>
</dbReference>
<comment type="caution">
    <text evidence="3">The sequence shown here is derived from an EMBL/GenBank/DDBJ whole genome shotgun (WGS) entry which is preliminary data.</text>
</comment>
<dbReference type="Gene3D" id="3.30.420.10">
    <property type="entry name" value="Ribonuclease H-like superfamily/Ribonuclease H"/>
    <property type="match status" value="1"/>
</dbReference>
<dbReference type="AlphaFoldDB" id="A0A2J7QL42"/>
<evidence type="ECO:0000313" key="3">
    <source>
        <dbReference type="EMBL" id="PNF29309.1"/>
    </source>
</evidence>
<keyword evidence="1" id="KW-1133">Transmembrane helix</keyword>
<dbReference type="Pfam" id="PF00665">
    <property type="entry name" value="rve"/>
    <property type="match status" value="1"/>
</dbReference>
<reference evidence="3 4" key="1">
    <citation type="submission" date="2017-12" db="EMBL/GenBank/DDBJ databases">
        <title>Hemimetabolous genomes reveal molecular basis of termite eusociality.</title>
        <authorList>
            <person name="Harrison M.C."/>
            <person name="Jongepier E."/>
            <person name="Robertson H.M."/>
            <person name="Arning N."/>
            <person name="Bitard-Feildel T."/>
            <person name="Chao H."/>
            <person name="Childers C.P."/>
            <person name="Dinh H."/>
            <person name="Doddapaneni H."/>
            <person name="Dugan S."/>
            <person name="Gowin J."/>
            <person name="Greiner C."/>
            <person name="Han Y."/>
            <person name="Hu H."/>
            <person name="Hughes D.S.T."/>
            <person name="Huylmans A.-K."/>
            <person name="Kemena C."/>
            <person name="Kremer L.P.M."/>
            <person name="Lee S.L."/>
            <person name="Lopez-Ezquerra A."/>
            <person name="Mallet L."/>
            <person name="Monroy-Kuhn J.M."/>
            <person name="Moser A."/>
            <person name="Murali S.C."/>
            <person name="Muzny D.M."/>
            <person name="Otani S."/>
            <person name="Piulachs M.-D."/>
            <person name="Poelchau M."/>
            <person name="Qu J."/>
            <person name="Schaub F."/>
            <person name="Wada-Katsumata A."/>
            <person name="Worley K.C."/>
            <person name="Xie Q."/>
            <person name="Ylla G."/>
            <person name="Poulsen M."/>
            <person name="Gibbs R.A."/>
            <person name="Schal C."/>
            <person name="Richards S."/>
            <person name="Belles X."/>
            <person name="Korb J."/>
            <person name="Bornberg-Bauer E."/>
        </authorList>
    </citation>
    <scope>NUCLEOTIDE SEQUENCE [LARGE SCALE GENOMIC DNA]</scope>
    <source>
        <tissue evidence="3">Whole body</tissue>
    </source>
</reference>
<feature type="transmembrane region" description="Helical" evidence="1">
    <location>
        <begin position="112"/>
        <end position="134"/>
    </location>
</feature>
<dbReference type="PROSITE" id="PS50994">
    <property type="entry name" value="INTEGRASE"/>
    <property type="match status" value="1"/>
</dbReference>
<dbReference type="GO" id="GO:0003676">
    <property type="term" value="F:nucleic acid binding"/>
    <property type="evidence" value="ECO:0007669"/>
    <property type="project" value="InterPro"/>
</dbReference>
<dbReference type="Proteomes" id="UP000235965">
    <property type="component" value="Unassembled WGS sequence"/>
</dbReference>